<sequence>MTAAEAPEVVLEPEGNRELVGDWGMHLRAQPGSPDTWPGGLPPAQATTTTVPALVRNTGSTVKLGRRVGWSAQGLRRSSMSAMRCPRERSTTAGREHRTTTLPVDTESGCSPTATADGSDPATIRNFNNVLNQGMHDVIAHGTRDGFIEIDGETVNGGQLADALRANPDYQEGQPCCLVVCHTGVSGVGRRLSDELGVPVIAPNERVGTDWELGPGQESTVFGEAGRMQLYPRG</sequence>
<gene>
    <name evidence="2" type="ORF">VSH64_21390</name>
</gene>
<evidence type="ECO:0008006" key="4">
    <source>
        <dbReference type="Google" id="ProtNLM"/>
    </source>
</evidence>
<feature type="compositionally biased region" description="Polar residues" evidence="1">
    <location>
        <begin position="102"/>
        <end position="116"/>
    </location>
</feature>
<evidence type="ECO:0000313" key="3">
    <source>
        <dbReference type="Proteomes" id="UP001330812"/>
    </source>
</evidence>
<feature type="region of interest" description="Disordered" evidence="1">
    <location>
        <begin position="102"/>
        <end position="121"/>
    </location>
</feature>
<dbReference type="Proteomes" id="UP001330812">
    <property type="component" value="Chromosome"/>
</dbReference>
<dbReference type="RefSeq" id="WP_326837413.1">
    <property type="nucleotide sequence ID" value="NZ_CP142149.1"/>
</dbReference>
<feature type="compositionally biased region" description="Basic and acidic residues" evidence="1">
    <location>
        <begin position="85"/>
        <end position="97"/>
    </location>
</feature>
<feature type="region of interest" description="Disordered" evidence="1">
    <location>
        <begin position="75"/>
        <end position="97"/>
    </location>
</feature>
<keyword evidence="3" id="KW-1185">Reference proteome</keyword>
<dbReference type="EMBL" id="CP142149">
    <property type="protein sequence ID" value="WSE34605.1"/>
    <property type="molecule type" value="Genomic_DNA"/>
</dbReference>
<proteinExistence type="predicted"/>
<protein>
    <recommendedName>
        <fullName evidence="4">Rhodanese domain-containing protein</fullName>
    </recommendedName>
</protein>
<accession>A0ABZ1IJH3</accession>
<evidence type="ECO:0000313" key="2">
    <source>
        <dbReference type="EMBL" id="WSE34605.1"/>
    </source>
</evidence>
<evidence type="ECO:0000256" key="1">
    <source>
        <dbReference type="SAM" id="MobiDB-lite"/>
    </source>
</evidence>
<reference evidence="2 3" key="1">
    <citation type="journal article" date="2015" name="Int. J. Syst. Evol. Microbiol.">
        <title>Amycolatopsis rhabdoformis sp. nov., an actinomycete isolated from a tropical forest soil.</title>
        <authorList>
            <person name="Souza W.R."/>
            <person name="Silva R.E."/>
            <person name="Goodfellow M."/>
            <person name="Busarakam K."/>
            <person name="Figueiro F.S."/>
            <person name="Ferreira D."/>
            <person name="Rodrigues-Filho E."/>
            <person name="Moraes L.A.B."/>
            <person name="Zucchi T.D."/>
        </authorList>
    </citation>
    <scope>NUCLEOTIDE SEQUENCE [LARGE SCALE GENOMIC DNA]</scope>
    <source>
        <strain evidence="2 3">NCIMB 14900</strain>
    </source>
</reference>
<organism evidence="2 3">
    <name type="scientific">Amycolatopsis rhabdoformis</name>
    <dbReference type="NCBI Taxonomy" id="1448059"/>
    <lineage>
        <taxon>Bacteria</taxon>
        <taxon>Bacillati</taxon>
        <taxon>Actinomycetota</taxon>
        <taxon>Actinomycetes</taxon>
        <taxon>Pseudonocardiales</taxon>
        <taxon>Pseudonocardiaceae</taxon>
        <taxon>Amycolatopsis</taxon>
    </lineage>
</organism>
<name>A0ABZ1IJH3_9PSEU</name>